<reference evidence="2 3" key="1">
    <citation type="submission" date="2021-10" db="EMBL/GenBank/DDBJ databases">
        <authorList>
            <person name="Criscuolo A."/>
        </authorList>
    </citation>
    <scope>NUCLEOTIDE SEQUENCE [LARGE SCALE GENOMIC DNA]</scope>
    <source>
        <strain evidence="3">CIP 111883</strain>
    </source>
</reference>
<sequence length="137" mass="15636">MIIRKILTILLATFISPMPIAIWDLSSGFGFYWLLFIFGTPFLLFYGMPVSFLSDIVTKKATTPLKRSLYALFIHIFFGLVLIIPFSLLISEPLTMFWNGGIGKLLFICSTVSSFIVWTIDEILRKVANWEKIQSAM</sequence>
<dbReference type="RefSeq" id="WP_230500350.1">
    <property type="nucleotide sequence ID" value="NZ_CAKJTJ010000004.1"/>
</dbReference>
<keyword evidence="1" id="KW-0472">Membrane</keyword>
<organism evidence="2 3">
    <name type="scientific">Sutcliffiella rhizosphaerae</name>
    <dbReference type="NCBI Taxonomy" id="2880967"/>
    <lineage>
        <taxon>Bacteria</taxon>
        <taxon>Bacillati</taxon>
        <taxon>Bacillota</taxon>
        <taxon>Bacilli</taxon>
        <taxon>Bacillales</taxon>
        <taxon>Bacillaceae</taxon>
        <taxon>Sutcliffiella</taxon>
    </lineage>
</organism>
<protein>
    <submittedName>
        <fullName evidence="2">Uncharacterized protein</fullName>
    </submittedName>
</protein>
<proteinExistence type="predicted"/>
<comment type="caution">
    <text evidence="2">The sequence shown here is derived from an EMBL/GenBank/DDBJ whole genome shotgun (WGS) entry which is preliminary data.</text>
</comment>
<feature type="transmembrane region" description="Helical" evidence="1">
    <location>
        <begin position="69"/>
        <end position="90"/>
    </location>
</feature>
<dbReference type="EMBL" id="CAKJTJ010000004">
    <property type="protein sequence ID" value="CAG9620424.1"/>
    <property type="molecule type" value="Genomic_DNA"/>
</dbReference>
<keyword evidence="3" id="KW-1185">Reference proteome</keyword>
<keyword evidence="1" id="KW-0812">Transmembrane</keyword>
<name>A0ABM8YKN8_9BACI</name>
<accession>A0ABM8YKN8</accession>
<evidence type="ECO:0000256" key="1">
    <source>
        <dbReference type="SAM" id="Phobius"/>
    </source>
</evidence>
<feature type="transmembrane region" description="Helical" evidence="1">
    <location>
        <begin position="31"/>
        <end position="57"/>
    </location>
</feature>
<keyword evidence="1" id="KW-1133">Transmembrane helix</keyword>
<evidence type="ECO:0000313" key="3">
    <source>
        <dbReference type="Proteomes" id="UP000789833"/>
    </source>
</evidence>
<gene>
    <name evidence="2" type="ORF">BACCIP111883_01192</name>
</gene>
<dbReference type="Proteomes" id="UP000789833">
    <property type="component" value="Unassembled WGS sequence"/>
</dbReference>
<feature type="transmembrane region" description="Helical" evidence="1">
    <location>
        <begin position="96"/>
        <end position="120"/>
    </location>
</feature>
<evidence type="ECO:0000313" key="2">
    <source>
        <dbReference type="EMBL" id="CAG9620424.1"/>
    </source>
</evidence>